<evidence type="ECO:0000313" key="2">
    <source>
        <dbReference type="EMBL" id="EFN76350.1"/>
    </source>
</evidence>
<evidence type="ECO:0000313" key="3">
    <source>
        <dbReference type="Proteomes" id="UP000008237"/>
    </source>
</evidence>
<accession>E2C6N8</accession>
<dbReference type="AlphaFoldDB" id="E2C6N8"/>
<gene>
    <name evidence="2" type="ORF">EAI_02822</name>
</gene>
<reference evidence="2 3" key="1">
    <citation type="journal article" date="2010" name="Science">
        <title>Genomic comparison of the ants Camponotus floridanus and Harpegnathos saltator.</title>
        <authorList>
            <person name="Bonasio R."/>
            <person name="Zhang G."/>
            <person name="Ye C."/>
            <person name="Mutti N.S."/>
            <person name="Fang X."/>
            <person name="Qin N."/>
            <person name="Donahue G."/>
            <person name="Yang P."/>
            <person name="Li Q."/>
            <person name="Li C."/>
            <person name="Zhang P."/>
            <person name="Huang Z."/>
            <person name="Berger S.L."/>
            <person name="Reinberg D."/>
            <person name="Wang J."/>
            <person name="Liebig J."/>
        </authorList>
    </citation>
    <scope>NUCLEOTIDE SEQUENCE [LARGE SCALE GENOMIC DNA]</scope>
    <source>
        <strain evidence="2 3">R22 G/1</strain>
    </source>
</reference>
<feature type="region of interest" description="Disordered" evidence="1">
    <location>
        <begin position="91"/>
        <end position="125"/>
    </location>
</feature>
<dbReference type="EMBL" id="GL453161">
    <property type="protein sequence ID" value="EFN76350.1"/>
    <property type="molecule type" value="Genomic_DNA"/>
</dbReference>
<organism evidence="3">
    <name type="scientific">Harpegnathos saltator</name>
    <name type="common">Jerdon's jumping ant</name>
    <dbReference type="NCBI Taxonomy" id="610380"/>
    <lineage>
        <taxon>Eukaryota</taxon>
        <taxon>Metazoa</taxon>
        <taxon>Ecdysozoa</taxon>
        <taxon>Arthropoda</taxon>
        <taxon>Hexapoda</taxon>
        <taxon>Insecta</taxon>
        <taxon>Pterygota</taxon>
        <taxon>Neoptera</taxon>
        <taxon>Endopterygota</taxon>
        <taxon>Hymenoptera</taxon>
        <taxon>Apocrita</taxon>
        <taxon>Aculeata</taxon>
        <taxon>Formicoidea</taxon>
        <taxon>Formicidae</taxon>
        <taxon>Ponerinae</taxon>
        <taxon>Ponerini</taxon>
        <taxon>Harpegnathos</taxon>
    </lineage>
</organism>
<feature type="compositionally biased region" description="Polar residues" evidence="1">
    <location>
        <begin position="96"/>
        <end position="108"/>
    </location>
</feature>
<dbReference type="InParanoid" id="E2C6N8"/>
<sequence length="125" mass="14420">MTDAKINYKIYFALVRQMIDMTVRWREKKDADTAETPRHLWAGGGYRTVDDADADDGRDEKAFPMQNDAIVTDLGMELSKSRHILDVPYLDKSGYSPRQQRQDVSSTVEFGLYSPESTQRKHVFK</sequence>
<keyword evidence="3" id="KW-1185">Reference proteome</keyword>
<name>E2C6N8_HARSA</name>
<dbReference type="Proteomes" id="UP000008237">
    <property type="component" value="Unassembled WGS sequence"/>
</dbReference>
<proteinExistence type="predicted"/>
<evidence type="ECO:0000256" key="1">
    <source>
        <dbReference type="SAM" id="MobiDB-lite"/>
    </source>
</evidence>
<protein>
    <submittedName>
        <fullName evidence="2">Uncharacterized protein</fullName>
    </submittedName>
</protein>